<feature type="binding site" evidence="19">
    <location>
        <position position="25"/>
    </location>
    <ligand>
        <name>substrate</name>
    </ligand>
</feature>
<evidence type="ECO:0000256" key="2">
    <source>
        <dbReference type="ARBA" id="ARBA00002364"/>
    </source>
</evidence>
<dbReference type="GO" id="GO:0046417">
    <property type="term" value="P:chorismate metabolic process"/>
    <property type="evidence" value="ECO:0007669"/>
    <property type="project" value="InterPro"/>
</dbReference>
<keyword evidence="15" id="KW-0511">Multifunctional enzyme</keyword>
<dbReference type="GO" id="GO:0005737">
    <property type="term" value="C:cytoplasm"/>
    <property type="evidence" value="ECO:0007669"/>
    <property type="project" value="UniProtKB-SubCell"/>
</dbReference>
<dbReference type="Proteomes" id="UP000288096">
    <property type="component" value="Unassembled WGS sequence"/>
</dbReference>
<dbReference type="PROSITE" id="PS51168">
    <property type="entry name" value="CHORISMATE_MUT_2"/>
    <property type="match status" value="1"/>
</dbReference>
<evidence type="ECO:0000256" key="7">
    <source>
        <dbReference type="ARBA" id="ARBA00013147"/>
    </source>
</evidence>
<dbReference type="NCBIfam" id="NF008865">
    <property type="entry name" value="PRK11898.1"/>
    <property type="match status" value="1"/>
</dbReference>
<proteinExistence type="predicted"/>
<keyword evidence="9" id="KW-0963">Cytoplasm</keyword>
<comment type="pathway">
    <text evidence="5">Metabolic intermediate biosynthesis; prephenate biosynthesis; prephenate from chorismate: step 1/1.</text>
</comment>
<feature type="binding site" evidence="19">
    <location>
        <position position="97"/>
    </location>
    <ligand>
        <name>substrate</name>
    </ligand>
</feature>
<keyword evidence="12" id="KW-0584">Phenylalanine biosynthesis</keyword>
<comment type="subcellular location">
    <subcellularLocation>
        <location evidence="3">Cytoplasm</location>
    </subcellularLocation>
</comment>
<evidence type="ECO:0000256" key="17">
    <source>
        <dbReference type="ARBA" id="ARBA00031520"/>
    </source>
</evidence>
<organism evidence="24 25">
    <name type="scientific">Desulfonema ishimotonii</name>
    <dbReference type="NCBI Taxonomy" id="45657"/>
    <lineage>
        <taxon>Bacteria</taxon>
        <taxon>Pseudomonadati</taxon>
        <taxon>Thermodesulfobacteriota</taxon>
        <taxon>Desulfobacteria</taxon>
        <taxon>Desulfobacterales</taxon>
        <taxon>Desulfococcaceae</taxon>
        <taxon>Desulfonema</taxon>
    </lineage>
</organism>
<dbReference type="SUPFAM" id="SSF48600">
    <property type="entry name" value="Chorismate mutase II"/>
    <property type="match status" value="1"/>
</dbReference>
<evidence type="ECO:0000256" key="5">
    <source>
        <dbReference type="ARBA" id="ARBA00004817"/>
    </source>
</evidence>
<dbReference type="PROSITE" id="PS00857">
    <property type="entry name" value="PREPHENATE_DEHYDR_1"/>
    <property type="match status" value="1"/>
</dbReference>
<evidence type="ECO:0000256" key="1">
    <source>
        <dbReference type="ARBA" id="ARBA00000824"/>
    </source>
</evidence>
<dbReference type="RefSeq" id="WP_124328728.1">
    <property type="nucleotide sequence ID" value="NZ_BEXT01000001.1"/>
</dbReference>
<dbReference type="FunFam" id="3.40.190.10:FF:000029">
    <property type="entry name" value="Chorismate mutase/Prephenate dehydratase"/>
    <property type="match status" value="1"/>
</dbReference>
<feature type="domain" description="ACT" evidence="23">
    <location>
        <begin position="292"/>
        <end position="369"/>
    </location>
</feature>
<dbReference type="SUPFAM" id="SSF53850">
    <property type="entry name" value="Periplasmic binding protein-like II"/>
    <property type="match status" value="1"/>
</dbReference>
<dbReference type="Pfam" id="PF00800">
    <property type="entry name" value="PDT"/>
    <property type="match status" value="1"/>
</dbReference>
<evidence type="ECO:0000256" key="12">
    <source>
        <dbReference type="ARBA" id="ARBA00023222"/>
    </source>
</evidence>
<dbReference type="PANTHER" id="PTHR21022">
    <property type="entry name" value="PREPHENATE DEHYDRATASE P PROTEIN"/>
    <property type="match status" value="1"/>
</dbReference>
<dbReference type="GO" id="GO:0009094">
    <property type="term" value="P:L-phenylalanine biosynthetic process"/>
    <property type="evidence" value="ECO:0007669"/>
    <property type="project" value="UniProtKB-UniPathway"/>
</dbReference>
<dbReference type="UniPathway" id="UPA00121">
    <property type="reaction ID" value="UER00345"/>
</dbReference>
<dbReference type="CDD" id="cd04905">
    <property type="entry name" value="ACT_CM-PDT"/>
    <property type="match status" value="1"/>
</dbReference>
<dbReference type="EMBL" id="BEXT01000001">
    <property type="protein sequence ID" value="GBC61434.1"/>
    <property type="molecule type" value="Genomic_DNA"/>
</dbReference>
<dbReference type="SUPFAM" id="SSF55021">
    <property type="entry name" value="ACT-like"/>
    <property type="match status" value="1"/>
</dbReference>
<evidence type="ECO:0000256" key="19">
    <source>
        <dbReference type="PIRSR" id="PIRSR001500-1"/>
    </source>
</evidence>
<evidence type="ECO:0000256" key="14">
    <source>
        <dbReference type="ARBA" id="ARBA00023239"/>
    </source>
</evidence>
<evidence type="ECO:0000256" key="8">
    <source>
        <dbReference type="ARBA" id="ARBA00014401"/>
    </source>
</evidence>
<comment type="pathway">
    <text evidence="4">Amino-acid biosynthesis; L-phenylalanine biosynthesis; phenylpyruvate from prephenate: step 1/1.</text>
</comment>
<comment type="catalytic activity">
    <reaction evidence="1">
        <text>chorismate = prephenate</text>
        <dbReference type="Rhea" id="RHEA:13897"/>
        <dbReference type="ChEBI" id="CHEBI:29748"/>
        <dbReference type="ChEBI" id="CHEBI:29934"/>
        <dbReference type="EC" id="5.4.99.5"/>
    </reaction>
</comment>
<evidence type="ECO:0000256" key="11">
    <source>
        <dbReference type="ARBA" id="ARBA00023141"/>
    </source>
</evidence>
<keyword evidence="14" id="KW-0456">Lyase</keyword>
<dbReference type="Gene3D" id="3.40.190.10">
    <property type="entry name" value="Periplasmic binding protein-like II"/>
    <property type="match status" value="2"/>
</dbReference>
<comment type="caution">
    <text evidence="24">The sequence shown here is derived from an EMBL/GenBank/DDBJ whole genome shotgun (WGS) entry which is preliminary data.</text>
</comment>
<evidence type="ECO:0000256" key="13">
    <source>
        <dbReference type="ARBA" id="ARBA00023235"/>
    </source>
</evidence>
<dbReference type="InterPro" id="IPR001086">
    <property type="entry name" value="Preph_deHydtase"/>
</dbReference>
<dbReference type="EC" id="4.2.1.51" evidence="7"/>
<evidence type="ECO:0000259" key="21">
    <source>
        <dbReference type="PROSITE" id="PS51168"/>
    </source>
</evidence>
<dbReference type="UniPathway" id="UPA00120">
    <property type="reaction ID" value="UER00203"/>
</dbReference>
<feature type="binding site" evidence="19">
    <location>
        <position position="66"/>
    </location>
    <ligand>
        <name>substrate</name>
    </ligand>
</feature>
<dbReference type="OrthoDB" id="9802281at2"/>
<keyword evidence="10" id="KW-0028">Amino-acid biosynthesis</keyword>
<dbReference type="Pfam" id="PF01842">
    <property type="entry name" value="ACT"/>
    <property type="match status" value="1"/>
</dbReference>
<evidence type="ECO:0000259" key="23">
    <source>
        <dbReference type="PROSITE" id="PS51671"/>
    </source>
</evidence>
<dbReference type="EC" id="5.4.99.5" evidence="6"/>
<evidence type="ECO:0000256" key="18">
    <source>
        <dbReference type="ARBA" id="ARBA00047848"/>
    </source>
</evidence>
<dbReference type="InterPro" id="IPR045865">
    <property type="entry name" value="ACT-like_dom_sf"/>
</dbReference>
<dbReference type="PROSITE" id="PS51171">
    <property type="entry name" value="PREPHENATE_DEHYDR_3"/>
    <property type="match status" value="1"/>
</dbReference>
<dbReference type="PIRSF" id="PIRSF001500">
    <property type="entry name" value="Chor_mut_pdt_Ppr"/>
    <property type="match status" value="1"/>
</dbReference>
<dbReference type="FunFam" id="3.40.190.10:FF:000034">
    <property type="entry name" value="Chorismate mutase/prephenate dehydratase"/>
    <property type="match status" value="1"/>
</dbReference>
<evidence type="ECO:0000259" key="22">
    <source>
        <dbReference type="PROSITE" id="PS51171"/>
    </source>
</evidence>
<dbReference type="Pfam" id="PF01817">
    <property type="entry name" value="CM_2"/>
    <property type="match status" value="1"/>
</dbReference>
<evidence type="ECO:0000256" key="10">
    <source>
        <dbReference type="ARBA" id="ARBA00022605"/>
    </source>
</evidence>
<feature type="binding site" evidence="19">
    <location>
        <position position="42"/>
    </location>
    <ligand>
        <name>substrate</name>
    </ligand>
</feature>
<comment type="catalytic activity">
    <reaction evidence="18">
        <text>prephenate + H(+) = 3-phenylpyruvate + CO2 + H2O</text>
        <dbReference type="Rhea" id="RHEA:21648"/>
        <dbReference type="ChEBI" id="CHEBI:15377"/>
        <dbReference type="ChEBI" id="CHEBI:15378"/>
        <dbReference type="ChEBI" id="CHEBI:16526"/>
        <dbReference type="ChEBI" id="CHEBI:18005"/>
        <dbReference type="ChEBI" id="CHEBI:29934"/>
        <dbReference type="EC" id="4.2.1.51"/>
    </reaction>
</comment>
<dbReference type="FunFam" id="3.30.70.260:FF:000012">
    <property type="entry name" value="Prephenate dehydratase"/>
    <property type="match status" value="1"/>
</dbReference>
<feature type="domain" description="Chorismate mutase" evidence="21">
    <location>
        <begin position="15"/>
        <end position="105"/>
    </location>
</feature>
<accession>A0A401FWX7</accession>
<keyword evidence="13" id="KW-0413">Isomerase</keyword>
<dbReference type="InterPro" id="IPR008242">
    <property type="entry name" value="Chor_mutase/pphenate_deHydtase"/>
</dbReference>
<sequence>MENTENMTPDTDQNCDTDARIAELRNGIDEIDNNLLELINKRLTLVKDVGKLKAREGRQVLDSTRESQIFERLLGLNEGPLNEKVLRHLFTQIMAASRQLQTPHRVTFLGPEATFTHIAAMSHFGHSVEYIPQHSIRDVFNEVEKGTCHYGVVPVENSIEGAINHTLDLFFESELKICAEKYQHISHDLLAASGTLQDIRKVYSHPQAFAQCRRWLQKYLPDATLRECRSTAHAARKAAKKQGSAAIASSEAAHMYQLNVVASRIEDVARNTTRFLIIGKDEIHRTGQDKTSLMFVTSHIPGALYKTLKPLSESDINMVKLESRPTKHQNWSYFFFVDIEGHIEDEKIRETLSRMESLCLYLKCLGSYPRATEYRQ</sequence>
<dbReference type="Gene3D" id="1.20.59.10">
    <property type="entry name" value="Chorismate mutase"/>
    <property type="match status" value="1"/>
</dbReference>
<dbReference type="InterPro" id="IPR036979">
    <property type="entry name" value="CM_dom_sf"/>
</dbReference>
<dbReference type="InterPro" id="IPR002701">
    <property type="entry name" value="CM_II_prokaryot"/>
</dbReference>
<evidence type="ECO:0000313" key="25">
    <source>
        <dbReference type="Proteomes" id="UP000288096"/>
    </source>
</evidence>
<feature type="binding site" evidence="19">
    <location>
        <position position="53"/>
    </location>
    <ligand>
        <name>substrate</name>
    </ligand>
</feature>
<evidence type="ECO:0000256" key="20">
    <source>
        <dbReference type="PIRSR" id="PIRSR001500-2"/>
    </source>
</evidence>
<reference evidence="25" key="1">
    <citation type="submission" date="2017-11" db="EMBL/GenBank/DDBJ databases">
        <authorList>
            <person name="Watanabe M."/>
            <person name="Kojima H."/>
        </authorList>
    </citation>
    <scope>NUCLEOTIDE SEQUENCE [LARGE SCALE GENOMIC DNA]</scope>
    <source>
        <strain evidence="25">Tokyo 01</strain>
    </source>
</reference>
<dbReference type="InterPro" id="IPR036263">
    <property type="entry name" value="Chorismate_II_sf"/>
</dbReference>
<name>A0A401FWX7_9BACT</name>
<dbReference type="InterPro" id="IPR018528">
    <property type="entry name" value="Preph_deHydtase_CS"/>
</dbReference>
<dbReference type="SMART" id="SM00830">
    <property type="entry name" value="CM_2"/>
    <property type="match status" value="1"/>
</dbReference>
<evidence type="ECO:0000256" key="15">
    <source>
        <dbReference type="ARBA" id="ARBA00023268"/>
    </source>
</evidence>
<reference evidence="25" key="2">
    <citation type="submission" date="2019-01" db="EMBL/GenBank/DDBJ databases">
        <title>Genome sequence of Desulfonema ishimotonii strain Tokyo 01.</title>
        <authorList>
            <person name="Fukui M."/>
        </authorList>
    </citation>
    <scope>NUCLEOTIDE SEQUENCE [LARGE SCALE GENOMIC DNA]</scope>
    <source>
        <strain evidence="25">Tokyo 01</strain>
    </source>
</reference>
<dbReference type="Gene3D" id="3.30.70.260">
    <property type="match status" value="1"/>
</dbReference>
<gene>
    <name evidence="24" type="ORF">DENIS_2394</name>
</gene>
<dbReference type="CDD" id="cd13630">
    <property type="entry name" value="PBP2_PDT_1"/>
    <property type="match status" value="1"/>
</dbReference>
<dbReference type="GO" id="GO:0004664">
    <property type="term" value="F:prephenate dehydratase activity"/>
    <property type="evidence" value="ECO:0007669"/>
    <property type="project" value="UniProtKB-EC"/>
</dbReference>
<feature type="binding site" evidence="19">
    <location>
        <position position="62"/>
    </location>
    <ligand>
        <name>substrate</name>
    </ligand>
</feature>
<feature type="domain" description="Prephenate dehydratase" evidence="22">
    <location>
        <begin position="105"/>
        <end position="280"/>
    </location>
</feature>
<evidence type="ECO:0000256" key="4">
    <source>
        <dbReference type="ARBA" id="ARBA00004741"/>
    </source>
</evidence>
<keyword evidence="11" id="KW-0057">Aromatic amino acid biosynthesis</keyword>
<evidence type="ECO:0000256" key="6">
    <source>
        <dbReference type="ARBA" id="ARBA00012404"/>
    </source>
</evidence>
<evidence type="ECO:0000256" key="9">
    <source>
        <dbReference type="ARBA" id="ARBA00022490"/>
    </source>
</evidence>
<feature type="binding site" evidence="19">
    <location>
        <position position="101"/>
    </location>
    <ligand>
        <name>substrate</name>
    </ligand>
</feature>
<dbReference type="InterPro" id="IPR002912">
    <property type="entry name" value="ACT_dom"/>
</dbReference>
<dbReference type="PANTHER" id="PTHR21022:SF19">
    <property type="entry name" value="PREPHENATE DEHYDRATASE-RELATED"/>
    <property type="match status" value="1"/>
</dbReference>
<comment type="function">
    <text evidence="2">Catalyzes the Claisen rearrangement of chorismate to prephenate and the decarboxylation/dehydration of prephenate to phenylpyruvate.</text>
</comment>
<keyword evidence="25" id="KW-1185">Reference proteome</keyword>
<dbReference type="AlphaFoldDB" id="A0A401FWX7"/>
<dbReference type="GO" id="GO:0004106">
    <property type="term" value="F:chorismate mutase activity"/>
    <property type="evidence" value="ECO:0007669"/>
    <property type="project" value="UniProtKB-EC"/>
</dbReference>
<evidence type="ECO:0000256" key="3">
    <source>
        <dbReference type="ARBA" id="ARBA00004496"/>
    </source>
</evidence>
<evidence type="ECO:0000313" key="24">
    <source>
        <dbReference type="EMBL" id="GBC61434.1"/>
    </source>
</evidence>
<dbReference type="PROSITE" id="PS51671">
    <property type="entry name" value="ACT"/>
    <property type="match status" value="1"/>
</dbReference>
<protein>
    <recommendedName>
        <fullName evidence="8">Bifunctional chorismate mutase/prephenate dehydratase</fullName>
        <ecNumber evidence="7">4.2.1.51</ecNumber>
        <ecNumber evidence="6">5.4.99.5</ecNumber>
    </recommendedName>
    <alternativeName>
        <fullName evidence="17">Chorismate mutase-prephenate dehydratase</fullName>
    </alternativeName>
    <alternativeName>
        <fullName evidence="16">p-protein</fullName>
    </alternativeName>
</protein>
<feature type="site" description="Essential for prephenate dehydratase activity" evidence="20">
    <location>
        <position position="273"/>
    </location>
</feature>
<evidence type="ECO:0000256" key="16">
    <source>
        <dbReference type="ARBA" id="ARBA00031175"/>
    </source>
</evidence>